<reference evidence="2" key="1">
    <citation type="submission" date="2014-08" db="EMBL/GenBank/DDBJ databases">
        <authorList>
            <person name="Edwards T."/>
        </authorList>
    </citation>
    <scope>NUCLEOTIDE SEQUENCE [LARGE SCALE GENOMIC DNA]</scope>
</reference>
<accession>A0A0K2W4A6</accession>
<dbReference type="AlphaFoldDB" id="A0A0K2W4A6"/>
<dbReference type="EMBL" id="CCND01000024">
    <property type="protein sequence ID" value="CDX60760.1"/>
    <property type="molecule type" value="Genomic_DNA"/>
</dbReference>
<evidence type="ECO:0000313" key="1">
    <source>
        <dbReference type="EMBL" id="CDX60760.1"/>
    </source>
</evidence>
<sequence>MTAQGDIVPVPVPTNFLVAQTNVMIHLGYCVKAFRIEELLPVVQAYIAAHP</sequence>
<evidence type="ECO:0000313" key="2">
    <source>
        <dbReference type="Proteomes" id="UP000182888"/>
    </source>
</evidence>
<gene>
    <name evidence="1" type="ORF">MPL1032_300007</name>
</gene>
<dbReference type="Proteomes" id="UP000182888">
    <property type="component" value="Unassembled WGS sequence"/>
</dbReference>
<organism evidence="1 2">
    <name type="scientific">Mesorhizobium plurifarium</name>
    <dbReference type="NCBI Taxonomy" id="69974"/>
    <lineage>
        <taxon>Bacteria</taxon>
        <taxon>Pseudomonadati</taxon>
        <taxon>Pseudomonadota</taxon>
        <taxon>Alphaproteobacteria</taxon>
        <taxon>Hyphomicrobiales</taxon>
        <taxon>Phyllobacteriaceae</taxon>
        <taxon>Mesorhizobium</taxon>
    </lineage>
</organism>
<proteinExistence type="predicted"/>
<protein>
    <submittedName>
        <fullName evidence="1">Uncharacterized protein</fullName>
    </submittedName>
</protein>
<name>A0A0K2W4A6_MESPL</name>